<evidence type="ECO:0000256" key="3">
    <source>
        <dbReference type="ARBA" id="ARBA00022603"/>
    </source>
</evidence>
<evidence type="ECO:0000313" key="7">
    <source>
        <dbReference type="EMBL" id="TRO77784.1"/>
    </source>
</evidence>
<evidence type="ECO:0000313" key="8">
    <source>
        <dbReference type="Proteomes" id="UP000317155"/>
    </source>
</evidence>
<dbReference type="UniPathway" id="UPA00148"/>
<sequence>MKESGKIIVAGCGPGHPDYITEAVRNAVSSAELLVGTQHLLELFPDSVAERLAVGKDMEALLNHIEEASPKATVVLTSGDTGLYSLARTLLKRFGHRRCRLIPGISAVQVACARLALDWHDLKIISAHGREPECSVDDLSGFKKIAILAGTENAKRWSAAMLEALGNTYAAIACENLTWEDEKITELDATGLLAAELTSRTIILLIAKEEMS</sequence>
<keyword evidence="2" id="KW-0169">Cobalamin biosynthesis</keyword>
<feature type="domain" description="Tetrapyrrole methylase" evidence="6">
    <location>
        <begin position="6"/>
        <end position="186"/>
    </location>
</feature>
<dbReference type="SUPFAM" id="SSF53790">
    <property type="entry name" value="Tetrapyrrole methylase"/>
    <property type="match status" value="1"/>
</dbReference>
<evidence type="ECO:0000256" key="5">
    <source>
        <dbReference type="ARBA" id="ARBA00022691"/>
    </source>
</evidence>
<dbReference type="Gene3D" id="3.30.950.10">
    <property type="entry name" value="Methyltransferase, Cobalt-precorrin-4 Transmethylase, Domain 2"/>
    <property type="match status" value="1"/>
</dbReference>
<dbReference type="Pfam" id="PF00590">
    <property type="entry name" value="TP_methylase"/>
    <property type="match status" value="1"/>
</dbReference>
<accession>A0A550J3H6</accession>
<keyword evidence="5" id="KW-0949">S-adenosyl-L-methionine</keyword>
<gene>
    <name evidence="7" type="primary">cbiE</name>
    <name evidence="7" type="ORF">FL622_17005</name>
</gene>
<evidence type="ECO:0000259" key="6">
    <source>
        <dbReference type="Pfam" id="PF00590"/>
    </source>
</evidence>
<dbReference type="GO" id="GO:0009236">
    <property type="term" value="P:cobalamin biosynthetic process"/>
    <property type="evidence" value="ECO:0007669"/>
    <property type="project" value="UniProtKB-UniPathway"/>
</dbReference>
<dbReference type="AlphaFoldDB" id="A0A550J3H6"/>
<keyword evidence="4 7" id="KW-0808">Transferase</keyword>
<dbReference type="EMBL" id="VJVV01000024">
    <property type="protein sequence ID" value="TRO77784.1"/>
    <property type="molecule type" value="Genomic_DNA"/>
</dbReference>
<dbReference type="OrthoDB" id="9780707at2"/>
<dbReference type="InterPro" id="IPR012818">
    <property type="entry name" value="CbiE"/>
</dbReference>
<dbReference type="InterPro" id="IPR014777">
    <property type="entry name" value="4pyrrole_Mease_sub1"/>
</dbReference>
<dbReference type="PANTHER" id="PTHR43182:SF1">
    <property type="entry name" value="COBALT-PRECORRIN-7 C(5)-METHYLTRANSFERASE"/>
    <property type="match status" value="1"/>
</dbReference>
<comment type="pathway">
    <text evidence="1">Cofactor biosynthesis; adenosylcobalamin biosynthesis.</text>
</comment>
<keyword evidence="3 7" id="KW-0489">Methyltransferase</keyword>
<dbReference type="RefSeq" id="WP_092056535.1">
    <property type="nucleotide sequence ID" value="NZ_FOJJ01000017.1"/>
</dbReference>
<name>A0A550J3H6_9BACT</name>
<evidence type="ECO:0000256" key="2">
    <source>
        <dbReference type="ARBA" id="ARBA00022573"/>
    </source>
</evidence>
<evidence type="ECO:0000256" key="1">
    <source>
        <dbReference type="ARBA" id="ARBA00004953"/>
    </source>
</evidence>
<keyword evidence="8" id="KW-1185">Reference proteome</keyword>
<dbReference type="InterPro" id="IPR014776">
    <property type="entry name" value="4pyrrole_Mease_sub2"/>
</dbReference>
<protein>
    <submittedName>
        <fullName evidence="7">Precorrin-6y C5,15-methyltransferase (Decarboxylating) subunit CbiE</fullName>
    </submittedName>
</protein>
<reference evidence="7 8" key="1">
    <citation type="submission" date="2019-07" db="EMBL/GenBank/DDBJ databases">
        <title>Insights of Desulfuromonas acetexigens electromicrobiology.</title>
        <authorList>
            <person name="Katuri K."/>
            <person name="Sapireddy V."/>
            <person name="Shaw D.R."/>
            <person name="Saikaly P."/>
        </authorList>
    </citation>
    <scope>NUCLEOTIDE SEQUENCE [LARGE SCALE GENOMIC DNA]</scope>
    <source>
        <strain evidence="7 8">2873</strain>
    </source>
</reference>
<dbReference type="NCBIfam" id="TIGR02467">
    <property type="entry name" value="CbiE"/>
    <property type="match status" value="1"/>
</dbReference>
<proteinExistence type="predicted"/>
<dbReference type="GO" id="GO:0032259">
    <property type="term" value="P:methylation"/>
    <property type="evidence" value="ECO:0007669"/>
    <property type="project" value="UniProtKB-KW"/>
</dbReference>
<dbReference type="InterPro" id="IPR035996">
    <property type="entry name" value="4pyrrol_Methylase_sf"/>
</dbReference>
<organism evidence="7 8">
    <name type="scientific">Trichloromonas acetexigens</name>
    <dbReference type="NCBI Taxonomy" id="38815"/>
    <lineage>
        <taxon>Bacteria</taxon>
        <taxon>Pseudomonadati</taxon>
        <taxon>Thermodesulfobacteriota</taxon>
        <taxon>Desulfuromonadia</taxon>
        <taxon>Desulfuromonadales</taxon>
        <taxon>Trichloromonadaceae</taxon>
        <taxon>Trichloromonas</taxon>
    </lineage>
</organism>
<evidence type="ECO:0000256" key="4">
    <source>
        <dbReference type="ARBA" id="ARBA00022679"/>
    </source>
</evidence>
<comment type="caution">
    <text evidence="7">The sequence shown here is derived from an EMBL/GenBank/DDBJ whole genome shotgun (WGS) entry which is preliminary data.</text>
</comment>
<dbReference type="InterPro" id="IPR000878">
    <property type="entry name" value="4pyrrol_Mease"/>
</dbReference>
<dbReference type="Proteomes" id="UP000317155">
    <property type="component" value="Unassembled WGS sequence"/>
</dbReference>
<dbReference type="InterPro" id="IPR050714">
    <property type="entry name" value="Cobalamin_biosynth_MTase"/>
</dbReference>
<dbReference type="PANTHER" id="PTHR43182">
    <property type="entry name" value="COBALT-PRECORRIN-6B C(15)-METHYLTRANSFERASE (DECARBOXYLATING)"/>
    <property type="match status" value="1"/>
</dbReference>
<dbReference type="GO" id="GO:0008276">
    <property type="term" value="F:protein methyltransferase activity"/>
    <property type="evidence" value="ECO:0007669"/>
    <property type="project" value="InterPro"/>
</dbReference>
<dbReference type="Gene3D" id="3.40.1010.10">
    <property type="entry name" value="Cobalt-precorrin-4 Transmethylase, Domain 1"/>
    <property type="match status" value="1"/>
</dbReference>
<dbReference type="CDD" id="cd11644">
    <property type="entry name" value="Precorrin-6Y-MT"/>
    <property type="match status" value="1"/>
</dbReference>